<dbReference type="Proteomes" id="UP001208534">
    <property type="component" value="Unassembled WGS sequence"/>
</dbReference>
<protein>
    <submittedName>
        <fullName evidence="3">GIY-YIG nuclease family protein</fullName>
    </submittedName>
</protein>
<proteinExistence type="inferred from homology"/>
<feature type="domain" description="GIY-YIG" evidence="2">
    <location>
        <begin position="1"/>
        <end position="82"/>
    </location>
</feature>
<dbReference type="InterPro" id="IPR050190">
    <property type="entry name" value="UPF0213_domain"/>
</dbReference>
<dbReference type="Gene3D" id="3.40.1440.10">
    <property type="entry name" value="GIY-YIG endonuclease"/>
    <property type="match status" value="1"/>
</dbReference>
<gene>
    <name evidence="3" type="ORF">KTH64_13615</name>
</gene>
<name>A0AAW5RB65_ACIJU</name>
<evidence type="ECO:0000313" key="3">
    <source>
        <dbReference type="EMBL" id="MCU4397963.1"/>
    </source>
</evidence>
<dbReference type="InterPro" id="IPR035901">
    <property type="entry name" value="GIY-YIG_endonuc_sf"/>
</dbReference>
<dbReference type="PANTHER" id="PTHR34477">
    <property type="entry name" value="UPF0213 PROTEIN YHBQ"/>
    <property type="match status" value="1"/>
</dbReference>
<evidence type="ECO:0000256" key="1">
    <source>
        <dbReference type="ARBA" id="ARBA00007435"/>
    </source>
</evidence>
<evidence type="ECO:0000313" key="4">
    <source>
        <dbReference type="Proteomes" id="UP001208534"/>
    </source>
</evidence>
<dbReference type="PROSITE" id="PS50164">
    <property type="entry name" value="GIY_YIG"/>
    <property type="match status" value="1"/>
</dbReference>
<comment type="similarity">
    <text evidence="1">Belongs to the UPF0213 family.</text>
</comment>
<dbReference type="InterPro" id="IPR000305">
    <property type="entry name" value="GIY-YIG_endonuc"/>
</dbReference>
<dbReference type="Pfam" id="PF01541">
    <property type="entry name" value="GIY-YIG"/>
    <property type="match status" value="1"/>
</dbReference>
<accession>A0AAW5RB65</accession>
<evidence type="ECO:0000259" key="2">
    <source>
        <dbReference type="PROSITE" id="PS50164"/>
    </source>
</evidence>
<dbReference type="EMBL" id="JAHPRE010000063">
    <property type="protein sequence ID" value="MCU4397963.1"/>
    <property type="molecule type" value="Genomic_DNA"/>
</dbReference>
<reference evidence="3" key="1">
    <citation type="submission" date="2021-06" db="EMBL/GenBank/DDBJ databases">
        <title>Propagation of a rapidly emergent carbapenem-resistant Acinetobacter baumannii lineage by various extra-hospital transmission networks.</title>
        <authorList>
            <person name="Calix J."/>
        </authorList>
    </citation>
    <scope>NUCLEOTIDE SEQUENCE</scope>
    <source>
        <strain evidence="3">WU_MDCI_Aw63</strain>
    </source>
</reference>
<organism evidence="3 4">
    <name type="scientific">Acinetobacter junii</name>
    <dbReference type="NCBI Taxonomy" id="40215"/>
    <lineage>
        <taxon>Bacteria</taxon>
        <taxon>Pseudomonadati</taxon>
        <taxon>Pseudomonadota</taxon>
        <taxon>Gammaproteobacteria</taxon>
        <taxon>Moraxellales</taxon>
        <taxon>Moraxellaceae</taxon>
        <taxon>Acinetobacter</taxon>
    </lineage>
</organism>
<sequence length="84" mass="9753">MWYVYLLECENNKIYTGVTPDINNRIFLHYEGKGALMTKLNKPKALLAYKAFSSKSDALSMEKQVKKMPKIGKLLLVKEWNKNL</sequence>
<dbReference type="AlphaFoldDB" id="A0AAW5RB65"/>
<dbReference type="CDD" id="cd10456">
    <property type="entry name" value="GIY-YIG_UPF0213"/>
    <property type="match status" value="1"/>
</dbReference>
<dbReference type="SUPFAM" id="SSF82771">
    <property type="entry name" value="GIY-YIG endonuclease"/>
    <property type="match status" value="1"/>
</dbReference>
<comment type="caution">
    <text evidence="3">The sequence shown here is derived from an EMBL/GenBank/DDBJ whole genome shotgun (WGS) entry which is preliminary data.</text>
</comment>
<dbReference type="PANTHER" id="PTHR34477:SF1">
    <property type="entry name" value="UPF0213 PROTEIN YHBQ"/>
    <property type="match status" value="1"/>
</dbReference>